<proteinExistence type="inferred from homology"/>
<evidence type="ECO:0000259" key="4">
    <source>
        <dbReference type="PROSITE" id="PS01031"/>
    </source>
</evidence>
<evidence type="ECO:0000313" key="6">
    <source>
        <dbReference type="EMBL" id="KKU16275.1"/>
    </source>
</evidence>
<evidence type="ECO:0000313" key="7">
    <source>
        <dbReference type="Proteomes" id="UP000034020"/>
    </source>
</evidence>
<comment type="caution">
    <text evidence="6">The sequence shown here is derived from an EMBL/GenBank/DDBJ whole genome shotgun (WGS) entry which is preliminary data.</text>
</comment>
<comment type="similarity">
    <text evidence="1 2">Belongs to the small heat shock protein (HSP20) family.</text>
</comment>
<dbReference type="PROSITE" id="PS01031">
    <property type="entry name" value="SHSP"/>
    <property type="match status" value="1"/>
</dbReference>
<accession>A0A0G1R5W6</accession>
<protein>
    <submittedName>
        <fullName evidence="6">Protein containing Heat shock protein Hsp20 protein</fullName>
    </submittedName>
</protein>
<dbReference type="PROSITE" id="PS51203">
    <property type="entry name" value="CS"/>
    <property type="match status" value="1"/>
</dbReference>
<dbReference type="EMBL" id="LCLL01000014">
    <property type="protein sequence ID" value="KKU16275.1"/>
    <property type="molecule type" value="Genomic_DNA"/>
</dbReference>
<dbReference type="InterPro" id="IPR002068">
    <property type="entry name" value="A-crystallin/Hsp20_dom"/>
</dbReference>
<dbReference type="Proteomes" id="UP000034020">
    <property type="component" value="Unassembled WGS sequence"/>
</dbReference>
<evidence type="ECO:0000256" key="2">
    <source>
        <dbReference type="RuleBase" id="RU003616"/>
    </source>
</evidence>
<dbReference type="InterPro" id="IPR008978">
    <property type="entry name" value="HSP20-like_chaperone"/>
</dbReference>
<dbReference type="Pfam" id="PF00011">
    <property type="entry name" value="HSP20"/>
    <property type="match status" value="1"/>
</dbReference>
<evidence type="ECO:0000256" key="3">
    <source>
        <dbReference type="SAM" id="MobiDB-lite"/>
    </source>
</evidence>
<evidence type="ECO:0000259" key="5">
    <source>
        <dbReference type="PROSITE" id="PS51203"/>
    </source>
</evidence>
<organism evidence="6 7">
    <name type="scientific">Candidatus Giovannonibacteria bacterium GW2011_GWB1_45_9b</name>
    <dbReference type="NCBI Taxonomy" id="1618653"/>
    <lineage>
        <taxon>Bacteria</taxon>
        <taxon>Candidatus Giovannoniibacteriota</taxon>
    </lineage>
</organism>
<dbReference type="Gene3D" id="2.60.40.790">
    <property type="match status" value="1"/>
</dbReference>
<dbReference type="SUPFAM" id="SSF49764">
    <property type="entry name" value="HSP20-like chaperones"/>
    <property type="match status" value="1"/>
</dbReference>
<feature type="domain" description="SHSP" evidence="4">
    <location>
        <begin position="44"/>
        <end position="156"/>
    </location>
</feature>
<name>A0A0G1R5W6_9BACT</name>
<dbReference type="CDD" id="cd06464">
    <property type="entry name" value="ACD_sHsps-like"/>
    <property type="match status" value="1"/>
</dbReference>
<gene>
    <name evidence="6" type="ORF">UX24_C0014G0003</name>
</gene>
<dbReference type="InterPro" id="IPR031107">
    <property type="entry name" value="Small_HSP"/>
</dbReference>
<sequence length="156" mass="17570">MKDSRSFFEKLTGSSRIEHQLEENPGPALAKATRLPAQSSNWPDAGEEGELTVDVFQTPDEIVIQSTVAGVKPDDLDVTITQDMVTLKGKRQKTNEVSEKDFYYKELYWGTFSRSILLPQEVDADAAQATLKNGLITIKLPKLDKQRTQRLKVKME</sequence>
<dbReference type="AlphaFoldDB" id="A0A0G1R5W6"/>
<feature type="domain" description="CS" evidence="5">
    <location>
        <begin position="48"/>
        <end position="152"/>
    </location>
</feature>
<dbReference type="PANTHER" id="PTHR11527">
    <property type="entry name" value="HEAT-SHOCK PROTEIN 20 FAMILY MEMBER"/>
    <property type="match status" value="1"/>
</dbReference>
<evidence type="ECO:0000256" key="1">
    <source>
        <dbReference type="PROSITE-ProRule" id="PRU00285"/>
    </source>
</evidence>
<reference evidence="6 7" key="1">
    <citation type="journal article" date="2015" name="Nature">
        <title>rRNA introns, odd ribosomes, and small enigmatic genomes across a large radiation of phyla.</title>
        <authorList>
            <person name="Brown C.T."/>
            <person name="Hug L.A."/>
            <person name="Thomas B.C."/>
            <person name="Sharon I."/>
            <person name="Castelle C.J."/>
            <person name="Singh A."/>
            <person name="Wilkins M.J."/>
            <person name="Williams K.H."/>
            <person name="Banfield J.F."/>
        </authorList>
    </citation>
    <scope>NUCLEOTIDE SEQUENCE [LARGE SCALE GENOMIC DNA]</scope>
</reference>
<dbReference type="InterPro" id="IPR007052">
    <property type="entry name" value="CS_dom"/>
</dbReference>
<feature type="region of interest" description="Disordered" evidence="3">
    <location>
        <begin position="1"/>
        <end position="29"/>
    </location>
</feature>
<keyword evidence="6" id="KW-0346">Stress response</keyword>